<comment type="caution">
    <text evidence="1">The sequence shown here is derived from an EMBL/GenBank/DDBJ whole genome shotgun (WGS) entry which is preliminary data.</text>
</comment>
<accession>B1T3V3</accession>
<sequence length="52" mass="6202">MDSTGWTSGIRWWTLQDWSPLHQLMRAPTSIRDDVRRIRNIDVDEKPFACSR</sequence>
<protein>
    <submittedName>
        <fullName evidence="1">Uncharacterized protein</fullName>
    </submittedName>
</protein>
<organism evidence="1 2">
    <name type="scientific">Burkholderia ambifaria MEX-5</name>
    <dbReference type="NCBI Taxonomy" id="396597"/>
    <lineage>
        <taxon>Bacteria</taxon>
        <taxon>Pseudomonadati</taxon>
        <taxon>Pseudomonadota</taxon>
        <taxon>Betaproteobacteria</taxon>
        <taxon>Burkholderiales</taxon>
        <taxon>Burkholderiaceae</taxon>
        <taxon>Burkholderia</taxon>
        <taxon>Burkholderia cepacia complex</taxon>
    </lineage>
</organism>
<proteinExistence type="predicted"/>
<gene>
    <name evidence="1" type="ORF">BamMEX5DRAFT_2469</name>
</gene>
<dbReference type="EMBL" id="ABLK01000063">
    <property type="protein sequence ID" value="EDT41765.1"/>
    <property type="molecule type" value="Genomic_DNA"/>
</dbReference>
<evidence type="ECO:0000313" key="2">
    <source>
        <dbReference type="Proteomes" id="UP000004814"/>
    </source>
</evidence>
<reference evidence="1 2" key="1">
    <citation type="submission" date="2008-03" db="EMBL/GenBank/DDBJ databases">
        <title>Sequencing of the draft genome and assembly of Burkholderia ambifaria MEX-5.</title>
        <authorList>
            <consortium name="US DOE Joint Genome Institute (JGI-PGF)"/>
            <person name="Copeland A."/>
            <person name="Lucas S."/>
            <person name="Lapidus A."/>
            <person name="Glavina del Rio T."/>
            <person name="Dalin E."/>
            <person name="Tice H."/>
            <person name="Bruce D."/>
            <person name="Goodwin L."/>
            <person name="Pitluck S."/>
            <person name="Larimer F."/>
            <person name="Land M.L."/>
            <person name="Hauser L."/>
            <person name="Tiedje J."/>
            <person name="Richardson P."/>
        </authorList>
    </citation>
    <scope>NUCLEOTIDE SEQUENCE [LARGE SCALE GENOMIC DNA]</scope>
    <source>
        <strain evidence="1 2">MEX-5</strain>
    </source>
</reference>
<name>B1T3V3_9BURK</name>
<dbReference type="AlphaFoldDB" id="B1T3V3"/>
<evidence type="ECO:0000313" key="1">
    <source>
        <dbReference type="EMBL" id="EDT41765.1"/>
    </source>
</evidence>
<dbReference type="PATRIC" id="fig|396597.7.peg.5664"/>
<dbReference type="Proteomes" id="UP000004814">
    <property type="component" value="Unassembled WGS sequence"/>
</dbReference>